<keyword evidence="7" id="KW-0698">rRNA processing</keyword>
<dbReference type="PANTHER" id="PTHR46986">
    <property type="entry name" value="ENDORIBONUCLEASE YBEY, CHLOROPLASTIC"/>
    <property type="match status" value="1"/>
</dbReference>
<feature type="binding site" evidence="7">
    <location>
        <position position="97"/>
    </location>
    <ligand>
        <name>Zn(2+)</name>
        <dbReference type="ChEBI" id="CHEBI:29105"/>
        <note>catalytic</note>
    </ligand>
</feature>
<comment type="subcellular location">
    <subcellularLocation>
        <location evidence="7">Cytoplasm</location>
    </subcellularLocation>
</comment>
<evidence type="ECO:0000256" key="5">
    <source>
        <dbReference type="ARBA" id="ARBA00022801"/>
    </source>
</evidence>
<evidence type="ECO:0000256" key="6">
    <source>
        <dbReference type="ARBA" id="ARBA00022833"/>
    </source>
</evidence>
<evidence type="ECO:0000313" key="9">
    <source>
        <dbReference type="Proteomes" id="UP000176494"/>
    </source>
</evidence>
<reference evidence="8 9" key="1">
    <citation type="journal article" date="2016" name="Nat. Commun.">
        <title>Thousands of microbial genomes shed light on interconnected biogeochemical processes in an aquifer system.</title>
        <authorList>
            <person name="Anantharaman K."/>
            <person name="Brown C.T."/>
            <person name="Hug L.A."/>
            <person name="Sharon I."/>
            <person name="Castelle C.J."/>
            <person name="Probst A.J."/>
            <person name="Thomas B.C."/>
            <person name="Singh A."/>
            <person name="Wilkins M.J."/>
            <person name="Karaoz U."/>
            <person name="Brodie E.L."/>
            <person name="Williams K.H."/>
            <person name="Hubbard S.S."/>
            <person name="Banfield J.F."/>
        </authorList>
    </citation>
    <scope>NUCLEOTIDE SEQUENCE [LARGE SCALE GENOMIC DNA]</scope>
</reference>
<feature type="binding site" evidence="7">
    <location>
        <position position="107"/>
    </location>
    <ligand>
        <name>Zn(2+)</name>
        <dbReference type="ChEBI" id="CHEBI:29105"/>
        <note>catalytic</note>
    </ligand>
</feature>
<keyword evidence="3 7" id="KW-0479">Metal-binding</keyword>
<dbReference type="Pfam" id="PF02130">
    <property type="entry name" value="YbeY"/>
    <property type="match status" value="1"/>
</dbReference>
<feature type="binding site" evidence="7">
    <location>
        <position position="101"/>
    </location>
    <ligand>
        <name>Zn(2+)</name>
        <dbReference type="ChEBI" id="CHEBI:29105"/>
        <note>catalytic</note>
    </ligand>
</feature>
<evidence type="ECO:0000256" key="7">
    <source>
        <dbReference type="HAMAP-Rule" id="MF_00009"/>
    </source>
</evidence>
<organism evidence="8 9">
    <name type="scientific">Candidatus Vogelbacteria bacterium GWA1_51_14</name>
    <dbReference type="NCBI Taxonomy" id="1802435"/>
    <lineage>
        <taxon>Bacteria</taxon>
        <taxon>Candidatus Vogeliibacteriota</taxon>
    </lineage>
</organism>
<dbReference type="SUPFAM" id="SSF55486">
    <property type="entry name" value="Metalloproteases ('zincins'), catalytic domain"/>
    <property type="match status" value="1"/>
</dbReference>
<evidence type="ECO:0000313" key="8">
    <source>
        <dbReference type="EMBL" id="OHA57073.1"/>
    </source>
</evidence>
<keyword evidence="7" id="KW-0963">Cytoplasm</keyword>
<keyword evidence="4 7" id="KW-0255">Endonuclease</keyword>
<dbReference type="GO" id="GO:0004521">
    <property type="term" value="F:RNA endonuclease activity"/>
    <property type="evidence" value="ECO:0007669"/>
    <property type="project" value="UniProtKB-UniRule"/>
</dbReference>
<protein>
    <recommendedName>
        <fullName evidence="7">Endoribonuclease YbeY</fullName>
        <ecNumber evidence="7">3.1.-.-</ecNumber>
    </recommendedName>
</protein>
<evidence type="ECO:0000256" key="4">
    <source>
        <dbReference type="ARBA" id="ARBA00022759"/>
    </source>
</evidence>
<dbReference type="PANTHER" id="PTHR46986:SF1">
    <property type="entry name" value="ENDORIBONUCLEASE YBEY, CHLOROPLASTIC"/>
    <property type="match status" value="1"/>
</dbReference>
<gene>
    <name evidence="7" type="primary">ybeY</name>
    <name evidence="8" type="ORF">A2114_02220</name>
</gene>
<sequence>MITVKKLAKTPLPAIPLQPIAEAVFGSNYELSLVICGDKLSRQLNRAWRGKDRPANVLSFPLDKTMGEIFINARRIKSEAKKLNQTARARYLHLFIHGLLHLKGLDHGSRMDKQEQQLLAKWSNEKYHYRTRYRDGGDSRSRR</sequence>
<dbReference type="Proteomes" id="UP000176494">
    <property type="component" value="Unassembled WGS sequence"/>
</dbReference>
<evidence type="ECO:0000256" key="2">
    <source>
        <dbReference type="ARBA" id="ARBA00022722"/>
    </source>
</evidence>
<dbReference type="STRING" id="1802435.A2114_02220"/>
<dbReference type="NCBIfam" id="TIGR00043">
    <property type="entry name" value="rRNA maturation RNase YbeY"/>
    <property type="match status" value="1"/>
</dbReference>
<evidence type="ECO:0000256" key="1">
    <source>
        <dbReference type="ARBA" id="ARBA00010875"/>
    </source>
</evidence>
<dbReference type="EMBL" id="MHTG01000022">
    <property type="protein sequence ID" value="OHA57073.1"/>
    <property type="molecule type" value="Genomic_DNA"/>
</dbReference>
<keyword evidence="5 7" id="KW-0378">Hydrolase</keyword>
<keyword evidence="6 7" id="KW-0862">Zinc</keyword>
<keyword evidence="2 7" id="KW-0540">Nuclease</keyword>
<dbReference type="Gene3D" id="3.40.390.30">
    <property type="entry name" value="Metalloproteases ('zincins'), catalytic domain"/>
    <property type="match status" value="1"/>
</dbReference>
<dbReference type="HAMAP" id="MF_00009">
    <property type="entry name" value="Endoribonucl_YbeY"/>
    <property type="match status" value="1"/>
</dbReference>
<proteinExistence type="inferred from homology"/>
<dbReference type="InterPro" id="IPR023091">
    <property type="entry name" value="MetalPrtase_cat_dom_sf_prd"/>
</dbReference>
<comment type="function">
    <text evidence="7">Single strand-specific metallo-endoribonuclease involved in late-stage 70S ribosome quality control and in maturation of the 3' terminus of the 16S rRNA.</text>
</comment>
<accession>A0A1G2Q9E4</accession>
<evidence type="ECO:0000256" key="3">
    <source>
        <dbReference type="ARBA" id="ARBA00022723"/>
    </source>
</evidence>
<dbReference type="GO" id="GO:0005737">
    <property type="term" value="C:cytoplasm"/>
    <property type="evidence" value="ECO:0007669"/>
    <property type="project" value="UniProtKB-SubCell"/>
</dbReference>
<dbReference type="GO" id="GO:0004222">
    <property type="term" value="F:metalloendopeptidase activity"/>
    <property type="evidence" value="ECO:0007669"/>
    <property type="project" value="InterPro"/>
</dbReference>
<comment type="similarity">
    <text evidence="1 7">Belongs to the endoribonuclease YbeY family.</text>
</comment>
<dbReference type="GO" id="GO:0006364">
    <property type="term" value="P:rRNA processing"/>
    <property type="evidence" value="ECO:0007669"/>
    <property type="project" value="UniProtKB-UniRule"/>
</dbReference>
<name>A0A1G2Q9E4_9BACT</name>
<dbReference type="InterPro" id="IPR002036">
    <property type="entry name" value="YbeY"/>
</dbReference>
<comment type="cofactor">
    <cofactor evidence="7">
        <name>Zn(2+)</name>
        <dbReference type="ChEBI" id="CHEBI:29105"/>
    </cofactor>
    <text evidence="7">Binds 1 zinc ion.</text>
</comment>
<comment type="caution">
    <text evidence="8">The sequence shown here is derived from an EMBL/GenBank/DDBJ whole genome shotgun (WGS) entry which is preliminary data.</text>
</comment>
<dbReference type="EC" id="3.1.-.-" evidence="7"/>
<dbReference type="AlphaFoldDB" id="A0A1G2Q9E4"/>
<dbReference type="GO" id="GO:0008270">
    <property type="term" value="F:zinc ion binding"/>
    <property type="evidence" value="ECO:0007669"/>
    <property type="project" value="UniProtKB-UniRule"/>
</dbReference>
<keyword evidence="7" id="KW-0690">Ribosome biogenesis</keyword>